<accession>A0ACB7XNF5</accession>
<comment type="caution">
    <text evidence="1">The sequence shown here is derived from an EMBL/GenBank/DDBJ whole genome shotgun (WGS) entry which is preliminary data.</text>
</comment>
<protein>
    <submittedName>
        <fullName evidence="1">Uncharacterized protein</fullName>
    </submittedName>
</protein>
<evidence type="ECO:0000313" key="1">
    <source>
        <dbReference type="EMBL" id="KAH7842413.1"/>
    </source>
</evidence>
<name>A0ACB7XNF5_9ERIC</name>
<gene>
    <name evidence="1" type="ORF">Vadar_005035</name>
</gene>
<organism evidence="1 2">
    <name type="scientific">Vaccinium darrowii</name>
    <dbReference type="NCBI Taxonomy" id="229202"/>
    <lineage>
        <taxon>Eukaryota</taxon>
        <taxon>Viridiplantae</taxon>
        <taxon>Streptophyta</taxon>
        <taxon>Embryophyta</taxon>
        <taxon>Tracheophyta</taxon>
        <taxon>Spermatophyta</taxon>
        <taxon>Magnoliopsida</taxon>
        <taxon>eudicotyledons</taxon>
        <taxon>Gunneridae</taxon>
        <taxon>Pentapetalae</taxon>
        <taxon>asterids</taxon>
        <taxon>Ericales</taxon>
        <taxon>Ericaceae</taxon>
        <taxon>Vaccinioideae</taxon>
        <taxon>Vaccinieae</taxon>
        <taxon>Vaccinium</taxon>
    </lineage>
</organism>
<reference evidence="1 2" key="1">
    <citation type="journal article" date="2021" name="Hortic Res">
        <title>High-quality reference genome and annotation aids understanding of berry development for evergreen blueberry (Vaccinium darrowii).</title>
        <authorList>
            <person name="Yu J."/>
            <person name="Hulse-Kemp A.M."/>
            <person name="Babiker E."/>
            <person name="Staton M."/>
        </authorList>
    </citation>
    <scope>NUCLEOTIDE SEQUENCE [LARGE SCALE GENOMIC DNA]</scope>
    <source>
        <strain evidence="2">cv. NJ 8807/NJ 8810</strain>
        <tissue evidence="1">Young leaf</tissue>
    </source>
</reference>
<keyword evidence="2" id="KW-1185">Reference proteome</keyword>
<proteinExistence type="predicted"/>
<evidence type="ECO:0000313" key="2">
    <source>
        <dbReference type="Proteomes" id="UP000828048"/>
    </source>
</evidence>
<dbReference type="EMBL" id="CM037151">
    <property type="protein sequence ID" value="KAH7842413.1"/>
    <property type="molecule type" value="Genomic_DNA"/>
</dbReference>
<sequence>MDLRGKATGIERGKAGFGVNLKKATGNDFHSMFTLFVDNLPEDVSIAWFKNLFNKFGVVRDAFIPLKRSKVTGRRFGFVRYNCSVSADIAITKTNGLWIEDRKLFVKIASFEEKGAYPDQKRKVQEQVKGGDTQRKEINKSLFPVRMSNTETSKTGGGMWISGKENQWLSKRSFAQAVRGENIGMEYNNTFRKEESVVRKFEAKASEDGWLYRRILKGNSKIIVPIMFSSDRWEAELSLLLASIRKSAMR</sequence>
<dbReference type="Proteomes" id="UP000828048">
    <property type="component" value="Chromosome 1"/>
</dbReference>